<dbReference type="BioCyc" id="SESP1179773:BN6_RS11270-MONOMER"/>
<feature type="transmembrane region" description="Helical" evidence="8">
    <location>
        <begin position="90"/>
        <end position="109"/>
    </location>
</feature>
<feature type="transmembrane region" description="Helical" evidence="8">
    <location>
        <begin position="382"/>
        <end position="404"/>
    </location>
</feature>
<feature type="transmembrane region" description="Helical" evidence="8">
    <location>
        <begin position="226"/>
        <end position="242"/>
    </location>
</feature>
<evidence type="ECO:0000259" key="9">
    <source>
        <dbReference type="Pfam" id="PF00999"/>
    </source>
</evidence>
<keyword evidence="4 8" id="KW-0812">Transmembrane</keyword>
<keyword evidence="3" id="KW-0050">Antiport</keyword>
<comment type="subcellular location">
    <subcellularLocation>
        <location evidence="1">Cell membrane</location>
        <topology evidence="1">Multi-pass membrane protein</topology>
    </subcellularLocation>
</comment>
<feature type="transmembrane region" description="Helical" evidence="8">
    <location>
        <begin position="115"/>
        <end position="133"/>
    </location>
</feature>
<dbReference type="KEGG" id="sesp:BN6_23180"/>
<feature type="transmembrane region" description="Helical" evidence="8">
    <location>
        <begin position="48"/>
        <end position="69"/>
    </location>
</feature>
<protein>
    <recommendedName>
        <fullName evidence="9">Cation/H+ exchanger transmembrane domain-containing protein</fullName>
    </recommendedName>
</protein>
<evidence type="ECO:0000256" key="8">
    <source>
        <dbReference type="SAM" id="Phobius"/>
    </source>
</evidence>
<feature type="transmembrane region" description="Helical" evidence="8">
    <location>
        <begin position="154"/>
        <end position="172"/>
    </location>
</feature>
<dbReference type="OrthoDB" id="4174405at2"/>
<feature type="transmembrane region" description="Helical" evidence="8">
    <location>
        <begin position="192"/>
        <end position="214"/>
    </location>
</feature>
<dbReference type="eggNOG" id="COG0025">
    <property type="taxonomic scope" value="Bacteria"/>
</dbReference>
<feature type="transmembrane region" description="Helical" evidence="8">
    <location>
        <begin position="319"/>
        <end position="339"/>
    </location>
</feature>
<evidence type="ECO:0000256" key="6">
    <source>
        <dbReference type="ARBA" id="ARBA00023065"/>
    </source>
</evidence>
<evidence type="ECO:0000256" key="7">
    <source>
        <dbReference type="ARBA" id="ARBA00023136"/>
    </source>
</evidence>
<dbReference type="GO" id="GO:0015297">
    <property type="term" value="F:antiporter activity"/>
    <property type="evidence" value="ECO:0007669"/>
    <property type="project" value="UniProtKB-KW"/>
</dbReference>
<name>K0JW16_SACES</name>
<dbReference type="STRING" id="1179773.BN6_23180"/>
<dbReference type="Proteomes" id="UP000006281">
    <property type="component" value="Chromosome"/>
</dbReference>
<evidence type="ECO:0000256" key="4">
    <source>
        <dbReference type="ARBA" id="ARBA00022692"/>
    </source>
</evidence>
<evidence type="ECO:0000256" key="3">
    <source>
        <dbReference type="ARBA" id="ARBA00022449"/>
    </source>
</evidence>
<dbReference type="RefSeq" id="WP_015099749.1">
    <property type="nucleotide sequence ID" value="NC_019673.1"/>
</dbReference>
<keyword evidence="6" id="KW-0406">Ion transport</keyword>
<evidence type="ECO:0000256" key="1">
    <source>
        <dbReference type="ARBA" id="ARBA00004651"/>
    </source>
</evidence>
<organism evidence="10 11">
    <name type="scientific">Saccharothrix espanaensis (strain ATCC 51144 / DSM 44229 / JCM 9112 / NBRC 15066 / NRRL 15764)</name>
    <dbReference type="NCBI Taxonomy" id="1179773"/>
    <lineage>
        <taxon>Bacteria</taxon>
        <taxon>Bacillati</taxon>
        <taxon>Actinomycetota</taxon>
        <taxon>Actinomycetes</taxon>
        <taxon>Pseudonocardiales</taxon>
        <taxon>Pseudonocardiaceae</taxon>
        <taxon>Saccharothrix</taxon>
    </lineage>
</organism>
<gene>
    <name evidence="10" type="ordered locus">BN6_23180</name>
</gene>
<dbReference type="EMBL" id="HE804045">
    <property type="protein sequence ID" value="CCH29637.1"/>
    <property type="molecule type" value="Genomic_DNA"/>
</dbReference>
<dbReference type="PATRIC" id="fig|1179773.3.peg.2315"/>
<proteinExistence type="predicted"/>
<dbReference type="InterPro" id="IPR006153">
    <property type="entry name" value="Cation/H_exchanger_TM"/>
</dbReference>
<dbReference type="PANTHER" id="PTHR32507">
    <property type="entry name" value="NA(+)/H(+) ANTIPORTER 1"/>
    <property type="match status" value="1"/>
</dbReference>
<dbReference type="Pfam" id="PF00999">
    <property type="entry name" value="Na_H_Exchanger"/>
    <property type="match status" value="1"/>
</dbReference>
<keyword evidence="2" id="KW-0813">Transport</keyword>
<evidence type="ECO:0000256" key="5">
    <source>
        <dbReference type="ARBA" id="ARBA00022989"/>
    </source>
</evidence>
<dbReference type="GO" id="GO:0005886">
    <property type="term" value="C:plasma membrane"/>
    <property type="evidence" value="ECO:0007669"/>
    <property type="project" value="UniProtKB-SubCell"/>
</dbReference>
<evidence type="ECO:0000313" key="10">
    <source>
        <dbReference type="EMBL" id="CCH29637.1"/>
    </source>
</evidence>
<keyword evidence="5 8" id="KW-1133">Transmembrane helix</keyword>
<feature type="domain" description="Cation/H+ exchanger transmembrane" evidence="9">
    <location>
        <begin position="10"/>
        <end position="407"/>
    </location>
</feature>
<keyword evidence="7 8" id="KW-0472">Membrane</keyword>
<reference evidence="10 11" key="1">
    <citation type="journal article" date="2012" name="BMC Genomics">
        <title>Complete genome sequence of Saccharothrix espanaensis DSM 44229T and comparison to the other completely sequenced Pseudonocardiaceae.</title>
        <authorList>
            <person name="Strobel T."/>
            <person name="Al-Dilaimi A."/>
            <person name="Blom J."/>
            <person name="Gessner A."/>
            <person name="Kalinowski J."/>
            <person name="Luzhetska M."/>
            <person name="Puhler A."/>
            <person name="Szczepanowski R."/>
            <person name="Bechthold A."/>
            <person name="Ruckert C."/>
        </authorList>
    </citation>
    <scope>NUCLEOTIDE SEQUENCE [LARGE SCALE GENOMIC DNA]</scope>
    <source>
        <strain evidence="11">ATCC 51144 / DSM 44229 / JCM 9112 / NBRC 15066 / NRRL 15764</strain>
    </source>
</reference>
<dbReference type="PANTHER" id="PTHR32507:SF8">
    <property type="entry name" value="CNH1P"/>
    <property type="match status" value="1"/>
</dbReference>
<feature type="transmembrane region" description="Helical" evidence="8">
    <location>
        <begin position="21"/>
        <end position="42"/>
    </location>
</feature>
<accession>K0JW16</accession>
<dbReference type="HOGENOM" id="CLU_008635_6_2_11"/>
<keyword evidence="11" id="KW-1185">Reference proteome</keyword>
<evidence type="ECO:0000313" key="11">
    <source>
        <dbReference type="Proteomes" id="UP000006281"/>
    </source>
</evidence>
<evidence type="ECO:0000256" key="2">
    <source>
        <dbReference type="ARBA" id="ARBA00022448"/>
    </source>
</evidence>
<dbReference type="AlphaFoldDB" id="K0JW16"/>
<dbReference type="GO" id="GO:1902600">
    <property type="term" value="P:proton transmembrane transport"/>
    <property type="evidence" value="ECO:0007669"/>
    <property type="project" value="InterPro"/>
</dbReference>
<feature type="transmembrane region" description="Helical" evidence="8">
    <location>
        <begin position="287"/>
        <end position="313"/>
    </location>
</feature>
<sequence length="419" mass="44616">MTVILGLTAIVLWSLTAHRMARWHIGAPMVMVVAGVLLGFVVGDEFALALNTSTAEFVAEIILAVLLFVDATEVRGGRLWGNHPGTAARLLLVALPLSLALAALLGSALLPDVPWPVLLVLGCVVVPIDFAPAEQVVRHRGLSARVRNVLNIEGGYNDGIVTPIFLFAMILAGDLYQERTPLEALATVIPFAIKAIVVGFLVGAVLGWLMDVCATAGWMTEQSRRILVLVVPLLTFFTTVAVGGNGFVASFVSGIAFRFAHRVFIARKARQRGTAEALARSRHDFHLLEDVSAQLGMTMWLVVGMCAVLIMSWGFSWQALLFALAALTLVRAVPVLLVLIGTRFTGRERLLVAALGPRGTTSIVFGLLAFNGLPDGPAADTILVVTVMCVLSSVVLHGLGFPLLARWSARGAAPAPDAR</sequence>